<dbReference type="PROSITE" id="PS50011">
    <property type="entry name" value="PROTEIN_KINASE_DOM"/>
    <property type="match status" value="1"/>
</dbReference>
<organism evidence="3 4">
    <name type="scientific">Rhynchosporium agropyri</name>
    <dbReference type="NCBI Taxonomy" id="914238"/>
    <lineage>
        <taxon>Eukaryota</taxon>
        <taxon>Fungi</taxon>
        <taxon>Dikarya</taxon>
        <taxon>Ascomycota</taxon>
        <taxon>Pezizomycotina</taxon>
        <taxon>Leotiomycetes</taxon>
        <taxon>Helotiales</taxon>
        <taxon>Ploettnerulaceae</taxon>
        <taxon>Rhynchosporium</taxon>
    </lineage>
</organism>
<dbReference type="InterPro" id="IPR000719">
    <property type="entry name" value="Prot_kinase_dom"/>
</dbReference>
<evidence type="ECO:0000259" key="2">
    <source>
        <dbReference type="PROSITE" id="PS50011"/>
    </source>
</evidence>
<dbReference type="Gene3D" id="1.10.510.10">
    <property type="entry name" value="Transferase(Phosphotransferase) domain 1"/>
    <property type="match status" value="1"/>
</dbReference>
<evidence type="ECO:0000256" key="1">
    <source>
        <dbReference type="SAM" id="MobiDB-lite"/>
    </source>
</evidence>
<protein>
    <recommendedName>
        <fullName evidence="2">Protein kinase domain-containing protein</fullName>
    </recommendedName>
</protein>
<feature type="compositionally biased region" description="Low complexity" evidence="1">
    <location>
        <begin position="17"/>
        <end position="28"/>
    </location>
</feature>
<dbReference type="OrthoDB" id="3542645at2759"/>
<feature type="domain" description="Protein kinase" evidence="2">
    <location>
        <begin position="110"/>
        <end position="346"/>
    </location>
</feature>
<evidence type="ECO:0000313" key="3">
    <source>
        <dbReference type="EMBL" id="CZT08637.1"/>
    </source>
</evidence>
<dbReference type="GO" id="GO:0005524">
    <property type="term" value="F:ATP binding"/>
    <property type="evidence" value="ECO:0007669"/>
    <property type="project" value="InterPro"/>
</dbReference>
<accession>A0A1E1LDS5</accession>
<dbReference type="Pfam" id="PF00069">
    <property type="entry name" value="Pkinase"/>
    <property type="match status" value="1"/>
</dbReference>
<reference evidence="4" key="1">
    <citation type="submission" date="2016-03" db="EMBL/GenBank/DDBJ databases">
        <authorList>
            <person name="Guldener U."/>
        </authorList>
    </citation>
    <scope>NUCLEOTIDE SEQUENCE [LARGE SCALE GENOMIC DNA]</scope>
    <source>
        <strain evidence="4">04CH-RAC-A.6.1</strain>
    </source>
</reference>
<feature type="region of interest" description="Disordered" evidence="1">
    <location>
        <begin position="1"/>
        <end position="28"/>
    </location>
</feature>
<dbReference type="PANTHER" id="PTHR24362:SF309">
    <property type="entry name" value="PROTEIN KINASE DOMAIN-CONTAINING PROTEIN"/>
    <property type="match status" value="1"/>
</dbReference>
<evidence type="ECO:0000313" key="4">
    <source>
        <dbReference type="Proteomes" id="UP000178912"/>
    </source>
</evidence>
<dbReference type="Proteomes" id="UP000178912">
    <property type="component" value="Unassembled WGS sequence"/>
</dbReference>
<dbReference type="AlphaFoldDB" id="A0A1E1LDS5"/>
<dbReference type="SUPFAM" id="SSF56112">
    <property type="entry name" value="Protein kinase-like (PK-like)"/>
    <property type="match status" value="1"/>
</dbReference>
<sequence length="346" mass="38481">MASDDPNRHTIINLVDIPGSGSPPISPIPSSLSSPIAVSTGHVTPNAKRLKAPIKQRSTVTKRQKTTTATENATLTGSNHKDLAIVQAAEQGVSVLDSLSIKYESPWRSLRSDYELNLGGFVIIASDRGSERDSFIVKRFSGPDMASKLRMLQRIRHANFISVLQRFSFEDSYYAVFDHISVSLARIVTSPPYLRICELAAILFQILEAVSYLEKQNLEHGSLNCSNILLSPRGVIKITHQETCRDITSSQPRLTDVKAIGYIAMELMQKYQNDDGAIGLEDFSRYPSDCDAVDFLAATTSATSAEELIRHRLLRNNVQKEQLKWLVGIATTAHIGFRYDEEKWEA</sequence>
<gene>
    <name evidence="3" type="ORF">RAG0_13629</name>
</gene>
<name>A0A1E1LDS5_9HELO</name>
<dbReference type="InterPro" id="IPR011009">
    <property type="entry name" value="Kinase-like_dom_sf"/>
</dbReference>
<dbReference type="SMART" id="SM00220">
    <property type="entry name" value="S_TKc"/>
    <property type="match status" value="1"/>
</dbReference>
<dbReference type="PANTHER" id="PTHR24362">
    <property type="entry name" value="SERINE/THREONINE-PROTEIN KINASE NEK"/>
    <property type="match status" value="1"/>
</dbReference>
<dbReference type="GO" id="GO:0004672">
    <property type="term" value="F:protein kinase activity"/>
    <property type="evidence" value="ECO:0007669"/>
    <property type="project" value="InterPro"/>
</dbReference>
<proteinExistence type="predicted"/>
<keyword evidence="4" id="KW-1185">Reference proteome</keyword>
<dbReference type="EMBL" id="FJUX01000105">
    <property type="protein sequence ID" value="CZT08637.1"/>
    <property type="molecule type" value="Genomic_DNA"/>
</dbReference>